<dbReference type="SMART" id="SM00855">
    <property type="entry name" value="PGAM"/>
    <property type="match status" value="1"/>
</dbReference>
<proteinExistence type="predicted"/>
<dbReference type="RefSeq" id="WP_196104455.1">
    <property type="nucleotide sequence ID" value="NZ_CP064942.1"/>
</dbReference>
<dbReference type="Gene3D" id="3.40.50.1240">
    <property type="entry name" value="Phosphoglycerate mutase-like"/>
    <property type="match status" value="1"/>
</dbReference>
<dbReference type="SUPFAM" id="SSF53254">
    <property type="entry name" value="Phosphoglycerate mutase-like"/>
    <property type="match status" value="1"/>
</dbReference>
<dbReference type="InterPro" id="IPR029033">
    <property type="entry name" value="His_PPase_superfam"/>
</dbReference>
<dbReference type="Proteomes" id="UP000594800">
    <property type="component" value="Chromosome"/>
</dbReference>
<dbReference type="EMBL" id="CP064942">
    <property type="protein sequence ID" value="QPH55256.1"/>
    <property type="molecule type" value="Genomic_DNA"/>
</dbReference>
<dbReference type="PANTHER" id="PTHR47623:SF1">
    <property type="entry name" value="OS09G0287300 PROTEIN"/>
    <property type="match status" value="1"/>
</dbReference>
<evidence type="ECO:0000313" key="1">
    <source>
        <dbReference type="EMBL" id="QPH55256.1"/>
    </source>
</evidence>
<gene>
    <name evidence="1" type="ORF">I0K15_05810</name>
</gene>
<accession>A0A7S9LU86</accession>
<protein>
    <submittedName>
        <fullName evidence="1">Histidine phosphatase family protein</fullName>
    </submittedName>
</protein>
<organism evidence="1 2">
    <name type="scientific">Pontivivens ytuae</name>
    <dbReference type="NCBI Taxonomy" id="2789856"/>
    <lineage>
        <taxon>Bacteria</taxon>
        <taxon>Pseudomonadati</taxon>
        <taxon>Pseudomonadota</taxon>
        <taxon>Alphaproteobacteria</taxon>
        <taxon>Rhodobacterales</taxon>
        <taxon>Paracoccaceae</taxon>
        <taxon>Pontivivens</taxon>
    </lineage>
</organism>
<dbReference type="AlphaFoldDB" id="A0A7S9LU86"/>
<keyword evidence="2" id="KW-1185">Reference proteome</keyword>
<reference evidence="1 2" key="1">
    <citation type="submission" date="2020-11" db="EMBL/GenBank/DDBJ databases">
        <title>Description of Pontivivens ytuae sp. nov. isolated from deep sea sediment of Mariana Trench.</title>
        <authorList>
            <person name="Wang Z."/>
            <person name="Sun Q.-L."/>
            <person name="Xu X.-D."/>
            <person name="Tang Y.-Z."/>
            <person name="Zhang J."/>
        </authorList>
    </citation>
    <scope>NUCLEOTIDE SEQUENCE [LARGE SCALE GENOMIC DNA]</scope>
    <source>
        <strain evidence="1 2">MT2928</strain>
    </source>
</reference>
<sequence>MKRIVLIRHAKSSWSDPALDDVERPLNKRGRLASPLMGAWLVELGITPDIVWLSPSTRTRETWRRMRETAGGPEGQVHKALYMADPDTMLNILRSSGDGDTVALVGHQPGMGAMARKLSNGKISTTCARAFNHYPSAAVAVLEAEVGKWSGVKFGGCSFKHFAAPKDLV</sequence>
<evidence type="ECO:0000313" key="2">
    <source>
        <dbReference type="Proteomes" id="UP000594800"/>
    </source>
</evidence>
<dbReference type="CDD" id="cd07067">
    <property type="entry name" value="HP_PGM_like"/>
    <property type="match status" value="1"/>
</dbReference>
<dbReference type="InterPro" id="IPR013078">
    <property type="entry name" value="His_Pase_superF_clade-1"/>
</dbReference>
<dbReference type="KEGG" id="poz:I0K15_05810"/>
<dbReference type="Pfam" id="PF00300">
    <property type="entry name" value="His_Phos_1"/>
    <property type="match status" value="1"/>
</dbReference>
<dbReference type="PANTHER" id="PTHR47623">
    <property type="entry name" value="OS09G0287300 PROTEIN"/>
    <property type="match status" value="1"/>
</dbReference>
<name>A0A7S9LU86_9RHOB</name>